<gene>
    <name evidence="1" type="ORF">HMPREF1218_0761</name>
</gene>
<dbReference type="EMBL" id="AWET01000051">
    <property type="protein sequence ID" value="ERJ97792.1"/>
    <property type="molecule type" value="Genomic_DNA"/>
</dbReference>
<protein>
    <submittedName>
        <fullName evidence="1">Uncharacterized protein</fullName>
    </submittedName>
</protein>
<dbReference type="PATRIC" id="fig|1081904.3.peg.2257"/>
<evidence type="ECO:0000313" key="2">
    <source>
        <dbReference type="Proteomes" id="UP000016600"/>
    </source>
</evidence>
<reference evidence="1 2" key="1">
    <citation type="submission" date="2013-08" db="EMBL/GenBank/DDBJ databases">
        <authorList>
            <person name="Durkin A.S."/>
            <person name="Haft D.R."/>
            <person name="McCorrison J."/>
            <person name="Torralba M."/>
            <person name="Gillis M."/>
            <person name="Haft D.H."/>
            <person name="Methe B."/>
            <person name="Sutton G."/>
            <person name="Nelson K.E."/>
        </authorList>
    </citation>
    <scope>NUCLEOTIDE SEQUENCE [LARGE SCALE GENOMIC DNA]</scope>
    <source>
        <strain evidence="1 2">F0068</strain>
    </source>
</reference>
<sequence length="246" mass="28926">MYRNSMTMDIYGGVYTFFSEIFFPNGHKFTYCKDIRISFTKPNKGYRTLIIDKVAAEYINGELPQDFDFVMSWLGNVLYPLNIEISPTGTPKSIVNFNEVRKRYSDEGQRIMAHYEQAPLIVQYVETCLERVRDEKLFLQHIGQSNIYQLMVLCMDISGHSYQLSDFPFTRNSLTFQFVIEDENETELLLTVPEIKTERKLLSHESRAYVHKTGMGTFDHIQFILIVELEGDGYYTRRLELKRIKE</sequence>
<comment type="caution">
    <text evidence="1">The sequence shown here is derived from an EMBL/GenBank/DDBJ whole genome shotgun (WGS) entry which is preliminary data.</text>
</comment>
<organism evidence="1 2">
    <name type="scientific">Hoylesella pleuritidis F0068</name>
    <dbReference type="NCBI Taxonomy" id="1081904"/>
    <lineage>
        <taxon>Bacteria</taxon>
        <taxon>Pseudomonadati</taxon>
        <taxon>Bacteroidota</taxon>
        <taxon>Bacteroidia</taxon>
        <taxon>Bacteroidales</taxon>
        <taxon>Prevotellaceae</taxon>
        <taxon>Hoylesella</taxon>
    </lineage>
</organism>
<evidence type="ECO:0000313" key="1">
    <source>
        <dbReference type="EMBL" id="ERJ97792.1"/>
    </source>
</evidence>
<dbReference type="AlphaFoldDB" id="U2KZR4"/>
<proteinExistence type="predicted"/>
<name>U2KZR4_9BACT</name>
<accession>U2KZR4</accession>
<dbReference type="Proteomes" id="UP000016600">
    <property type="component" value="Unassembled WGS sequence"/>
</dbReference>
<keyword evidence="2" id="KW-1185">Reference proteome</keyword>